<evidence type="ECO:0000313" key="3">
    <source>
        <dbReference type="EMBL" id="EPE26746.1"/>
    </source>
</evidence>
<evidence type="ECO:0000256" key="2">
    <source>
        <dbReference type="SAM" id="Phobius"/>
    </source>
</evidence>
<feature type="compositionally biased region" description="Polar residues" evidence="1">
    <location>
        <begin position="12"/>
        <end position="23"/>
    </location>
</feature>
<dbReference type="OrthoDB" id="3535864at2759"/>
<protein>
    <submittedName>
        <fullName evidence="3">Uncharacterized protein</fullName>
    </submittedName>
</protein>
<dbReference type="GeneID" id="19461716"/>
<reference evidence="3 4" key="1">
    <citation type="journal article" date="2013" name="BMC Genomics">
        <title>Genomics-driven discovery of the pneumocandin biosynthetic gene cluster in the fungus Glarea lozoyensis.</title>
        <authorList>
            <person name="Chen L."/>
            <person name="Yue Q."/>
            <person name="Zhang X."/>
            <person name="Xiang M."/>
            <person name="Wang C."/>
            <person name="Li S."/>
            <person name="Che Y."/>
            <person name="Ortiz-Lopez F.J."/>
            <person name="Bills G.F."/>
            <person name="Liu X."/>
            <person name="An Z."/>
        </authorList>
    </citation>
    <scope>NUCLEOTIDE SEQUENCE [LARGE SCALE GENOMIC DNA]</scope>
    <source>
        <strain evidence="4">ATCC 20868 / MF5171</strain>
    </source>
</reference>
<sequence length="194" mass="21820">MPNQPRYHRRSSSVLQTRLSQSLPPVPLPEINIPPPQIYRDESESAVEDDESTGHGIRLELTSSSRPSDPPQYQPMYDYLRSKQVTSANPPAYGASPNSSALQIITDPTPTLQEPYRDEPFIVTIDSSPPPPSYQEIFRQHEIEMDNMSRAVVLDSDVDPAEQTEDIYKWIVAMLLIILTIACVGTAFNWGRPI</sequence>
<name>S3D3W7_GLAL2</name>
<dbReference type="EMBL" id="KE145370">
    <property type="protein sequence ID" value="EPE26746.1"/>
    <property type="molecule type" value="Genomic_DNA"/>
</dbReference>
<keyword evidence="4" id="KW-1185">Reference proteome</keyword>
<organism evidence="3 4">
    <name type="scientific">Glarea lozoyensis (strain ATCC 20868 / MF5171)</name>
    <dbReference type="NCBI Taxonomy" id="1116229"/>
    <lineage>
        <taxon>Eukaryota</taxon>
        <taxon>Fungi</taxon>
        <taxon>Dikarya</taxon>
        <taxon>Ascomycota</taxon>
        <taxon>Pezizomycotina</taxon>
        <taxon>Leotiomycetes</taxon>
        <taxon>Helotiales</taxon>
        <taxon>Helotiaceae</taxon>
        <taxon>Glarea</taxon>
    </lineage>
</organism>
<keyword evidence="2" id="KW-0472">Membrane</keyword>
<dbReference type="HOGENOM" id="CLU_115917_0_0_1"/>
<dbReference type="OMA" id="EPMHDYL"/>
<keyword evidence="2" id="KW-1133">Transmembrane helix</keyword>
<accession>S3D3W7</accession>
<dbReference type="AlphaFoldDB" id="S3D3W7"/>
<feature type="compositionally biased region" description="Basic residues" evidence="1">
    <location>
        <begin position="1"/>
        <end position="11"/>
    </location>
</feature>
<dbReference type="RefSeq" id="XP_008085936.1">
    <property type="nucleotide sequence ID" value="XM_008087745.1"/>
</dbReference>
<dbReference type="KEGG" id="glz:GLAREA_02660"/>
<feature type="region of interest" description="Disordered" evidence="1">
    <location>
        <begin position="1"/>
        <end position="75"/>
    </location>
</feature>
<evidence type="ECO:0000256" key="1">
    <source>
        <dbReference type="SAM" id="MobiDB-lite"/>
    </source>
</evidence>
<keyword evidence="2" id="KW-0812">Transmembrane</keyword>
<feature type="transmembrane region" description="Helical" evidence="2">
    <location>
        <begin position="170"/>
        <end position="191"/>
    </location>
</feature>
<dbReference type="Proteomes" id="UP000016922">
    <property type="component" value="Unassembled WGS sequence"/>
</dbReference>
<evidence type="ECO:0000313" key="4">
    <source>
        <dbReference type="Proteomes" id="UP000016922"/>
    </source>
</evidence>
<gene>
    <name evidence="3" type="ORF">GLAREA_02660</name>
</gene>
<feature type="compositionally biased region" description="Pro residues" evidence="1">
    <location>
        <begin position="24"/>
        <end position="37"/>
    </location>
</feature>
<proteinExistence type="predicted"/>